<accession>A0A0R2DKK4</accession>
<evidence type="ECO:0000256" key="4">
    <source>
        <dbReference type="ARBA" id="ARBA00023172"/>
    </source>
</evidence>
<organism evidence="8 9">
    <name type="scientific">Holzapfeliella floricola DSM 23037 = JCM 16512</name>
    <dbReference type="NCBI Taxonomy" id="1423744"/>
    <lineage>
        <taxon>Bacteria</taxon>
        <taxon>Bacillati</taxon>
        <taxon>Bacillota</taxon>
        <taxon>Bacilli</taxon>
        <taxon>Lactobacillales</taxon>
        <taxon>Lactobacillaceae</taxon>
        <taxon>Holzapfeliella</taxon>
    </lineage>
</organism>
<dbReference type="InterPro" id="IPR050639">
    <property type="entry name" value="SSR_resolvase"/>
</dbReference>
<keyword evidence="3" id="KW-0238">DNA-binding</keyword>
<dbReference type="Pfam" id="PF00239">
    <property type="entry name" value="Resolvase"/>
    <property type="match status" value="1"/>
</dbReference>
<dbReference type="CDD" id="cd03768">
    <property type="entry name" value="SR_ResInv"/>
    <property type="match status" value="1"/>
</dbReference>
<evidence type="ECO:0000313" key="8">
    <source>
        <dbReference type="EMBL" id="KRN04632.1"/>
    </source>
</evidence>
<comment type="similarity">
    <text evidence="1">Belongs to the site-specific recombinase resolvase family.</text>
</comment>
<dbReference type="InterPro" id="IPR006118">
    <property type="entry name" value="Recombinase_CS"/>
</dbReference>
<keyword evidence="9" id="KW-1185">Reference proteome</keyword>
<dbReference type="PANTHER" id="PTHR30461:SF26">
    <property type="entry name" value="RESOLVASE HOMOLOG YNEB"/>
    <property type="match status" value="1"/>
</dbReference>
<dbReference type="Gene3D" id="3.40.50.1390">
    <property type="entry name" value="Resolvase, N-terminal catalytic domain"/>
    <property type="match status" value="1"/>
</dbReference>
<evidence type="ECO:0000256" key="1">
    <source>
        <dbReference type="ARBA" id="ARBA00009913"/>
    </source>
</evidence>
<comment type="caution">
    <text evidence="8">The sequence shown here is derived from an EMBL/GenBank/DDBJ whole genome shotgun (WGS) entry which is preliminary data.</text>
</comment>
<sequence>MSKIGYARVSSPSQNLDRQIQELTNVKVDKIFQEKISGKNVDRPQLIQLLNTILVNDEVVVCSLDRIGRNSSDIKNIMQQIQQKGATVTILNMPSFRGIENRNLRELLNSLIIDLFSYVAESEREMMLERQRQGIEIAKRKGVYKGRKIKFTPESKELTNAIRMYNERKQNKLTVQQIAVSNGMSKVTLYRKLKAEKKS</sequence>
<dbReference type="GO" id="GO:0015074">
    <property type="term" value="P:DNA integration"/>
    <property type="evidence" value="ECO:0007669"/>
    <property type="project" value="UniProtKB-KW"/>
</dbReference>
<dbReference type="PATRIC" id="fig|1423744.4.peg.83"/>
<dbReference type="PROSITE" id="PS51736">
    <property type="entry name" value="RECOMBINASES_3"/>
    <property type="match status" value="1"/>
</dbReference>
<dbReference type="SMART" id="SM00857">
    <property type="entry name" value="Resolvase"/>
    <property type="match status" value="1"/>
</dbReference>
<dbReference type="RefSeq" id="WP_056974268.1">
    <property type="nucleotide sequence ID" value="NZ_AYZL01000008.1"/>
</dbReference>
<dbReference type="SUPFAM" id="SSF53041">
    <property type="entry name" value="Resolvase-like"/>
    <property type="match status" value="1"/>
</dbReference>
<dbReference type="Proteomes" id="UP000051378">
    <property type="component" value="Unassembled WGS sequence"/>
</dbReference>
<dbReference type="AlphaFoldDB" id="A0A0R2DKK4"/>
<dbReference type="InterPro" id="IPR036162">
    <property type="entry name" value="Resolvase-like_N_sf"/>
</dbReference>
<dbReference type="GO" id="GO:0000150">
    <property type="term" value="F:DNA strand exchange activity"/>
    <property type="evidence" value="ECO:0007669"/>
    <property type="project" value="InterPro"/>
</dbReference>
<name>A0A0R2DKK4_9LACO</name>
<evidence type="ECO:0000256" key="2">
    <source>
        <dbReference type="ARBA" id="ARBA00022908"/>
    </source>
</evidence>
<dbReference type="PROSITE" id="PS00397">
    <property type="entry name" value="RECOMBINASES_1"/>
    <property type="match status" value="1"/>
</dbReference>
<proteinExistence type="inferred from homology"/>
<evidence type="ECO:0000313" key="9">
    <source>
        <dbReference type="Proteomes" id="UP000051378"/>
    </source>
</evidence>
<dbReference type="STRING" id="1423744.FC86_GL000080"/>
<evidence type="ECO:0000256" key="3">
    <source>
        <dbReference type="ARBA" id="ARBA00023125"/>
    </source>
</evidence>
<protein>
    <submittedName>
        <fullName evidence="8">Site-specific recombinase, DNA invertase Pin related protein</fullName>
    </submittedName>
</protein>
<dbReference type="OrthoDB" id="9797501at2"/>
<keyword evidence="4" id="KW-0233">DNA recombination</keyword>
<evidence type="ECO:0000256" key="6">
    <source>
        <dbReference type="PROSITE-ProRule" id="PRU10137"/>
    </source>
</evidence>
<reference evidence="8 9" key="1">
    <citation type="journal article" date="2015" name="Genome Announc.">
        <title>Expanding the biotechnology potential of lactobacilli through comparative genomics of 213 strains and associated genera.</title>
        <authorList>
            <person name="Sun Z."/>
            <person name="Harris H.M."/>
            <person name="McCann A."/>
            <person name="Guo C."/>
            <person name="Argimon S."/>
            <person name="Zhang W."/>
            <person name="Yang X."/>
            <person name="Jeffery I.B."/>
            <person name="Cooney J.C."/>
            <person name="Kagawa T.F."/>
            <person name="Liu W."/>
            <person name="Song Y."/>
            <person name="Salvetti E."/>
            <person name="Wrobel A."/>
            <person name="Rasinkangas P."/>
            <person name="Parkhill J."/>
            <person name="Rea M.C."/>
            <person name="O'Sullivan O."/>
            <person name="Ritari J."/>
            <person name="Douillard F.P."/>
            <person name="Paul Ross R."/>
            <person name="Yang R."/>
            <person name="Briner A.E."/>
            <person name="Felis G.E."/>
            <person name="de Vos W.M."/>
            <person name="Barrangou R."/>
            <person name="Klaenhammer T.R."/>
            <person name="Caufield P.W."/>
            <person name="Cui Y."/>
            <person name="Zhang H."/>
            <person name="O'Toole P.W."/>
        </authorList>
    </citation>
    <scope>NUCLEOTIDE SEQUENCE [LARGE SCALE GENOMIC DNA]</scope>
    <source>
        <strain evidence="8 9">DSM 23037</strain>
    </source>
</reference>
<evidence type="ECO:0000259" key="7">
    <source>
        <dbReference type="PROSITE" id="PS51736"/>
    </source>
</evidence>
<dbReference type="GO" id="GO:0003677">
    <property type="term" value="F:DNA binding"/>
    <property type="evidence" value="ECO:0007669"/>
    <property type="project" value="UniProtKB-KW"/>
</dbReference>
<dbReference type="PANTHER" id="PTHR30461">
    <property type="entry name" value="DNA-INVERTASE FROM LAMBDOID PROPHAGE"/>
    <property type="match status" value="1"/>
</dbReference>
<evidence type="ECO:0000256" key="5">
    <source>
        <dbReference type="PIRSR" id="PIRSR606118-50"/>
    </source>
</evidence>
<dbReference type="InterPro" id="IPR006119">
    <property type="entry name" value="Resolv_N"/>
</dbReference>
<feature type="domain" description="Resolvase/invertase-type recombinase catalytic" evidence="7">
    <location>
        <begin position="2"/>
        <end position="142"/>
    </location>
</feature>
<feature type="active site" description="O-(5'-phospho-DNA)-serine intermediate" evidence="5 6">
    <location>
        <position position="10"/>
    </location>
</feature>
<keyword evidence="2" id="KW-0229">DNA integration</keyword>
<gene>
    <name evidence="8" type="ORF">FC86_GL000080</name>
</gene>
<dbReference type="EMBL" id="AYZL01000008">
    <property type="protein sequence ID" value="KRN04632.1"/>
    <property type="molecule type" value="Genomic_DNA"/>
</dbReference>